<proteinExistence type="predicted"/>
<evidence type="ECO:0000256" key="1">
    <source>
        <dbReference type="SAM" id="MobiDB-lite"/>
    </source>
</evidence>
<evidence type="ECO:0000313" key="3">
    <source>
        <dbReference type="Proteomes" id="UP000191988"/>
    </source>
</evidence>
<reference evidence="3" key="1">
    <citation type="submission" date="2016-01" db="EMBL/GenBank/DDBJ databases">
        <authorList>
            <person name="Regsiter A."/>
            <person name="william w."/>
        </authorList>
    </citation>
    <scope>NUCLEOTIDE SEQUENCE [LARGE SCALE GENOMIC DNA]</scope>
    <source>
        <strain evidence="3">CFBP 6623</strain>
    </source>
</reference>
<dbReference type="AlphaFoldDB" id="A0A1S7RBY6"/>
<organism evidence="2 3">
    <name type="scientific">Agrobacterium tomkonis CFBP 6623</name>
    <dbReference type="NCBI Taxonomy" id="1183432"/>
    <lineage>
        <taxon>Bacteria</taxon>
        <taxon>Pseudomonadati</taxon>
        <taxon>Pseudomonadota</taxon>
        <taxon>Alphaproteobacteria</taxon>
        <taxon>Hyphomicrobiales</taxon>
        <taxon>Rhizobiaceae</taxon>
        <taxon>Rhizobium/Agrobacterium group</taxon>
        <taxon>Agrobacterium</taxon>
        <taxon>Agrobacterium tumefaciens complex</taxon>
    </lineage>
</organism>
<feature type="compositionally biased region" description="Polar residues" evidence="1">
    <location>
        <begin position="37"/>
        <end position="47"/>
    </location>
</feature>
<keyword evidence="3" id="KW-1185">Reference proteome</keyword>
<accession>A0A1S7RBY6</accession>
<evidence type="ECO:0000313" key="2">
    <source>
        <dbReference type="EMBL" id="CUX49656.1"/>
    </source>
</evidence>
<sequence>MASRAPSAKTREAVPVQFEANSEALKEAQESKKRFGSGSSIVDRSIL</sequence>
<feature type="region of interest" description="Disordered" evidence="1">
    <location>
        <begin position="28"/>
        <end position="47"/>
    </location>
</feature>
<name>A0A1S7RBY6_9HYPH</name>
<dbReference type="STRING" id="1183432.AGR3A_Lc130211"/>
<gene>
    <name evidence="2" type="ORF">AGR3A_Lc130211</name>
</gene>
<dbReference type="EMBL" id="FBWK01000049">
    <property type="protein sequence ID" value="CUX49656.1"/>
    <property type="molecule type" value="Genomic_DNA"/>
</dbReference>
<protein>
    <submittedName>
        <fullName evidence="2">Uncharacterized protein</fullName>
    </submittedName>
</protein>
<dbReference type="Proteomes" id="UP000191988">
    <property type="component" value="Unassembled WGS sequence"/>
</dbReference>